<keyword evidence="12" id="KW-1185">Reference proteome</keyword>
<accession>C4R8K5</accession>
<dbReference type="OMA" id="YKMSVPK"/>
<dbReference type="EMBL" id="FN392322">
    <property type="protein sequence ID" value="CAY71930.1"/>
    <property type="molecule type" value="Genomic_DNA"/>
</dbReference>
<feature type="repeat" description="Solcar" evidence="9">
    <location>
        <begin position="15"/>
        <end position="103"/>
    </location>
</feature>
<sequence>MDSDVITRTRRFLQQDVVLSFLSGGIAGAFSRTCVSPMERVKVLYQVQGVDTKSYKGGVLKSILQIWKEEGYRGLFRGNGINCLRIFPYSSVQYATYQEIKPYLLEPGQPELTTGAKFFAGNIAGLASVTATYPLDLVKTRLSIQTASLGNLKSKLHGRTKRPPGMYQSIKHIYLNEGGVRSLYRGFVPTSIGVAPYVALNFTIYEGLKELLPGSYQVHHPVVKLTLGALSGGIAQTITYPFDLLRRRFQVLTLGTGEMGFQYNSTGHALKTIVAQEGYKGLYKGWVANMWKIMPSMAVQWATYDLIKEFITGL</sequence>
<dbReference type="InParanoid" id="C4R8K5"/>
<protein>
    <submittedName>
        <fullName evidence="11">Transporter, member of the mitochondrial carrier family</fullName>
    </submittedName>
</protein>
<comment type="similarity">
    <text evidence="10">Belongs to the mitochondrial carrier (TC 2.A.29) family.</text>
</comment>
<dbReference type="AlphaFoldDB" id="C4R8K5"/>
<dbReference type="InterPro" id="IPR023395">
    <property type="entry name" value="MCP_dom_sf"/>
</dbReference>
<dbReference type="GO" id="GO:0005743">
    <property type="term" value="C:mitochondrial inner membrane"/>
    <property type="evidence" value="ECO:0007669"/>
    <property type="project" value="UniProtKB-SubCell"/>
</dbReference>
<evidence type="ECO:0000256" key="5">
    <source>
        <dbReference type="ARBA" id="ARBA00022792"/>
    </source>
</evidence>
<dbReference type="GeneID" id="8201378"/>
<feature type="repeat" description="Solcar" evidence="9">
    <location>
        <begin position="112"/>
        <end position="211"/>
    </location>
</feature>
<evidence type="ECO:0000256" key="8">
    <source>
        <dbReference type="ARBA" id="ARBA00023136"/>
    </source>
</evidence>
<proteinExistence type="inferred from homology"/>
<evidence type="ECO:0000256" key="7">
    <source>
        <dbReference type="ARBA" id="ARBA00023128"/>
    </source>
</evidence>
<dbReference type="PROSITE" id="PS50920">
    <property type="entry name" value="SOLCAR"/>
    <property type="match status" value="3"/>
</dbReference>
<dbReference type="SMR" id="C4R8K5"/>
<name>C4R8K5_KOMPG</name>
<dbReference type="PANTHER" id="PTHR24089">
    <property type="entry name" value="SOLUTE CARRIER FAMILY 25"/>
    <property type="match status" value="1"/>
</dbReference>
<dbReference type="Gene3D" id="1.50.40.10">
    <property type="entry name" value="Mitochondrial carrier domain"/>
    <property type="match status" value="1"/>
</dbReference>
<gene>
    <name evidence="11" type="ordered locus">PAS_chr4_0671</name>
</gene>
<dbReference type="eggNOG" id="KOG0752">
    <property type="taxonomic scope" value="Eukaryota"/>
</dbReference>
<dbReference type="STRING" id="644223.C4R8K5"/>
<dbReference type="SUPFAM" id="SSF103506">
    <property type="entry name" value="Mitochondrial carrier"/>
    <property type="match status" value="1"/>
</dbReference>
<keyword evidence="6" id="KW-1133">Transmembrane helix</keyword>
<dbReference type="PRINTS" id="PR00926">
    <property type="entry name" value="MITOCARRIER"/>
</dbReference>
<dbReference type="HOGENOM" id="CLU_015166_10_1_1"/>
<dbReference type="RefSeq" id="XP_002494109.1">
    <property type="nucleotide sequence ID" value="XM_002494064.1"/>
</dbReference>
<evidence type="ECO:0000256" key="9">
    <source>
        <dbReference type="PROSITE-ProRule" id="PRU00282"/>
    </source>
</evidence>
<evidence type="ECO:0000256" key="10">
    <source>
        <dbReference type="RuleBase" id="RU000488"/>
    </source>
</evidence>
<dbReference type="Proteomes" id="UP000000314">
    <property type="component" value="Chromosome 4"/>
</dbReference>
<evidence type="ECO:0000256" key="3">
    <source>
        <dbReference type="ARBA" id="ARBA00022692"/>
    </source>
</evidence>
<evidence type="ECO:0000256" key="2">
    <source>
        <dbReference type="ARBA" id="ARBA00022448"/>
    </source>
</evidence>
<evidence type="ECO:0000256" key="4">
    <source>
        <dbReference type="ARBA" id="ARBA00022737"/>
    </source>
</evidence>
<dbReference type="Pfam" id="PF00153">
    <property type="entry name" value="Mito_carr"/>
    <property type="match status" value="3"/>
</dbReference>
<reference evidence="11 12" key="1">
    <citation type="journal article" date="2009" name="Nat. Biotechnol.">
        <title>Genome sequence of the recombinant protein production host Pichia pastoris.</title>
        <authorList>
            <person name="De Schutter K."/>
            <person name="Lin Y.C."/>
            <person name="Tiels P."/>
            <person name="Van Hecke A."/>
            <person name="Glinka S."/>
            <person name="Weber-Lehmann J."/>
            <person name="Rouze P."/>
            <person name="Van de Peer Y."/>
            <person name="Callewaert N."/>
        </authorList>
    </citation>
    <scope>NUCLEOTIDE SEQUENCE [LARGE SCALE GENOMIC DNA]</scope>
    <source>
        <strain evidence="12">GS115 / ATCC 20864</strain>
    </source>
</reference>
<keyword evidence="3 9" id="KW-0812">Transmembrane</keyword>
<dbReference type="InterPro" id="IPR018108">
    <property type="entry name" value="MCP_transmembrane"/>
</dbReference>
<keyword evidence="2 10" id="KW-0813">Transport</keyword>
<organism evidence="11 12">
    <name type="scientific">Komagataella phaffii (strain GS115 / ATCC 20864)</name>
    <name type="common">Yeast</name>
    <name type="synonym">Pichia pastoris</name>
    <dbReference type="NCBI Taxonomy" id="644223"/>
    <lineage>
        <taxon>Eukaryota</taxon>
        <taxon>Fungi</taxon>
        <taxon>Dikarya</taxon>
        <taxon>Ascomycota</taxon>
        <taxon>Saccharomycotina</taxon>
        <taxon>Pichiomycetes</taxon>
        <taxon>Pichiales</taxon>
        <taxon>Pichiaceae</taxon>
        <taxon>Komagataella</taxon>
    </lineage>
</organism>
<feature type="repeat" description="Solcar" evidence="9">
    <location>
        <begin position="219"/>
        <end position="310"/>
    </location>
</feature>
<dbReference type="OrthoDB" id="270584at2759"/>
<keyword evidence="8 9" id="KW-0472">Membrane</keyword>
<evidence type="ECO:0000313" key="12">
    <source>
        <dbReference type="Proteomes" id="UP000000314"/>
    </source>
</evidence>
<dbReference type="InterPro" id="IPR002067">
    <property type="entry name" value="MCP"/>
</dbReference>
<dbReference type="FunCoup" id="C4R8K5">
    <property type="interactions" value="345"/>
</dbReference>
<dbReference type="KEGG" id="ppa:PAS_chr4_0671"/>
<keyword evidence="5" id="KW-0999">Mitochondrion inner membrane</keyword>
<evidence type="ECO:0000256" key="6">
    <source>
        <dbReference type="ARBA" id="ARBA00022989"/>
    </source>
</evidence>
<evidence type="ECO:0000313" key="11">
    <source>
        <dbReference type="EMBL" id="CAY71930.1"/>
    </source>
</evidence>
<keyword evidence="7" id="KW-0496">Mitochondrion</keyword>
<dbReference type="GO" id="GO:1902557">
    <property type="term" value="F:5'-adenylyl sulfate transmembrane transporter activity"/>
    <property type="evidence" value="ECO:0007669"/>
    <property type="project" value="EnsemblFungi"/>
</dbReference>
<comment type="subcellular location">
    <subcellularLocation>
        <location evidence="1">Mitochondrion inner membrane</location>
        <topology evidence="1">Multi-pass membrane protein</topology>
    </subcellularLocation>
</comment>
<dbReference type="GO" id="GO:0046964">
    <property type="term" value="F:3'-phosphoadenosine 5'-phosphosulfate transmembrane transporter activity"/>
    <property type="evidence" value="ECO:0007669"/>
    <property type="project" value="EnsemblFungi"/>
</dbReference>
<keyword evidence="4" id="KW-0677">Repeat</keyword>
<evidence type="ECO:0000256" key="1">
    <source>
        <dbReference type="ARBA" id="ARBA00004448"/>
    </source>
</evidence>